<feature type="region of interest" description="Disordered" evidence="1">
    <location>
        <begin position="23"/>
        <end position="81"/>
    </location>
</feature>
<gene>
    <name evidence="2" type="ORF">KL86PLE_60158</name>
</gene>
<protein>
    <submittedName>
        <fullName evidence="2">Uncharacterized protein</fullName>
    </submittedName>
</protein>
<dbReference type="AlphaFoldDB" id="A0A212LJY9"/>
<evidence type="ECO:0000256" key="1">
    <source>
        <dbReference type="SAM" id="MobiDB-lite"/>
    </source>
</evidence>
<dbReference type="EMBL" id="FMJD01000010">
    <property type="protein sequence ID" value="SCM77843.1"/>
    <property type="molecule type" value="Genomic_DNA"/>
</dbReference>
<feature type="compositionally biased region" description="Low complexity" evidence="1">
    <location>
        <begin position="23"/>
        <end position="35"/>
    </location>
</feature>
<evidence type="ECO:0000313" key="2">
    <source>
        <dbReference type="EMBL" id="SCM77843.1"/>
    </source>
</evidence>
<accession>A0A212LJY9</accession>
<sequence length="117" mass="13047">MPERRLRFAGRLEDLRRRGCRSAISASSPSRCSSSKLGSIRSERADRPPRELGRLLGGVKRSPSRAEKSPSRAGASNVGSAHSRRMFRLSLRIVRRNSFHPGHVSPWSIRFILNAAV</sequence>
<organism evidence="2">
    <name type="scientific">uncultured Pleomorphomonas sp</name>
    <dbReference type="NCBI Taxonomy" id="442121"/>
    <lineage>
        <taxon>Bacteria</taxon>
        <taxon>Pseudomonadati</taxon>
        <taxon>Pseudomonadota</taxon>
        <taxon>Alphaproteobacteria</taxon>
        <taxon>Hyphomicrobiales</taxon>
        <taxon>Pleomorphomonadaceae</taxon>
        <taxon>Pleomorphomonas</taxon>
        <taxon>environmental samples</taxon>
    </lineage>
</organism>
<feature type="compositionally biased region" description="Basic and acidic residues" evidence="1">
    <location>
        <begin position="41"/>
        <end position="53"/>
    </location>
</feature>
<reference evidence="2" key="1">
    <citation type="submission" date="2016-08" db="EMBL/GenBank/DDBJ databases">
        <authorList>
            <person name="Seilhamer J.J."/>
        </authorList>
    </citation>
    <scope>NUCLEOTIDE SEQUENCE</scope>
    <source>
        <strain evidence="2">86</strain>
    </source>
</reference>
<name>A0A212LJY9_9HYPH</name>
<proteinExistence type="predicted"/>